<protein>
    <recommendedName>
        <fullName evidence="3">DUF3509 domain-containing protein</fullName>
    </recommendedName>
</protein>
<accession>A0ABS1Z244</accession>
<reference evidence="1 2" key="1">
    <citation type="submission" date="2021-01" db="EMBL/GenBank/DDBJ databases">
        <title>Complete genome sequence of Pantoea eucrina OB49, a heavy metal tolerant bacterium with PGPR potential isolated from wheat in Algeria.</title>
        <authorList>
            <person name="Lekired A."/>
            <person name="Ouzari I.H."/>
        </authorList>
    </citation>
    <scope>NUCLEOTIDE SEQUENCE [LARGE SCALE GENOMIC DNA]</scope>
    <source>
        <strain evidence="1 2">OB49</strain>
    </source>
</reference>
<keyword evidence="2" id="KW-1185">Reference proteome</keyword>
<evidence type="ECO:0008006" key="3">
    <source>
        <dbReference type="Google" id="ProtNLM"/>
    </source>
</evidence>
<dbReference type="GeneID" id="84691052"/>
<dbReference type="RefSeq" id="WP_052246483.1">
    <property type="nucleotide sequence ID" value="NZ_CP083448.1"/>
</dbReference>
<dbReference type="EMBL" id="JAFCXS010000001">
    <property type="protein sequence ID" value="MBM0746342.1"/>
    <property type="molecule type" value="Genomic_DNA"/>
</dbReference>
<gene>
    <name evidence="1" type="ORF">JJB79_02735</name>
</gene>
<comment type="caution">
    <text evidence="1">The sequence shown here is derived from an EMBL/GenBank/DDBJ whole genome shotgun (WGS) entry which is preliminary data.</text>
</comment>
<evidence type="ECO:0000313" key="1">
    <source>
        <dbReference type="EMBL" id="MBM0746342.1"/>
    </source>
</evidence>
<sequence length="97" mass="11299">MDFARFKTRLQQWEHLHFTSVELQQRDGRFEIYATAAEHQTLSQLFICNVSNESAAQEEIKQLQSWLQKIKSGRSKRLNARPVRQVTVNVPGVSLSR</sequence>
<organism evidence="1 2">
    <name type="scientific">Pantoea eucrina</name>
    <dbReference type="NCBI Taxonomy" id="472693"/>
    <lineage>
        <taxon>Bacteria</taxon>
        <taxon>Pseudomonadati</taxon>
        <taxon>Pseudomonadota</taxon>
        <taxon>Gammaproteobacteria</taxon>
        <taxon>Enterobacterales</taxon>
        <taxon>Erwiniaceae</taxon>
        <taxon>Pantoea</taxon>
    </lineage>
</organism>
<name>A0ABS1Z244_9GAMM</name>
<evidence type="ECO:0000313" key="2">
    <source>
        <dbReference type="Proteomes" id="UP000809137"/>
    </source>
</evidence>
<proteinExistence type="predicted"/>
<dbReference type="Proteomes" id="UP000809137">
    <property type="component" value="Unassembled WGS sequence"/>
</dbReference>